<evidence type="ECO:0000313" key="2">
    <source>
        <dbReference type="EMBL" id="TKW59450.1"/>
    </source>
</evidence>
<organism evidence="2 3">
    <name type="scientific">Colletotrichum tanaceti</name>
    <dbReference type="NCBI Taxonomy" id="1306861"/>
    <lineage>
        <taxon>Eukaryota</taxon>
        <taxon>Fungi</taxon>
        <taxon>Dikarya</taxon>
        <taxon>Ascomycota</taxon>
        <taxon>Pezizomycotina</taxon>
        <taxon>Sordariomycetes</taxon>
        <taxon>Hypocreomycetidae</taxon>
        <taxon>Glomerellales</taxon>
        <taxon>Glomerellaceae</taxon>
        <taxon>Colletotrichum</taxon>
        <taxon>Colletotrichum destructivum species complex</taxon>
    </lineage>
</organism>
<dbReference type="AlphaFoldDB" id="A0A4U6XU17"/>
<dbReference type="Proteomes" id="UP000310108">
    <property type="component" value="Unassembled WGS sequence"/>
</dbReference>
<keyword evidence="1" id="KW-0812">Transmembrane</keyword>
<keyword evidence="1" id="KW-0472">Membrane</keyword>
<dbReference type="OrthoDB" id="3540210at2759"/>
<comment type="caution">
    <text evidence="2">The sequence shown here is derived from an EMBL/GenBank/DDBJ whole genome shotgun (WGS) entry which is preliminary data.</text>
</comment>
<gene>
    <name evidence="2" type="ORF">CTA1_11471</name>
</gene>
<evidence type="ECO:0000313" key="3">
    <source>
        <dbReference type="Proteomes" id="UP000310108"/>
    </source>
</evidence>
<dbReference type="EMBL" id="PJEX01000009">
    <property type="protein sequence ID" value="TKW59450.1"/>
    <property type="molecule type" value="Genomic_DNA"/>
</dbReference>
<name>A0A4U6XU17_9PEZI</name>
<reference evidence="2 3" key="1">
    <citation type="journal article" date="2019" name="PLoS ONE">
        <title>Comparative genome analysis indicates high evolutionary potential of pathogenicity genes in Colletotrichum tanaceti.</title>
        <authorList>
            <person name="Lelwala R.V."/>
            <person name="Korhonen P.K."/>
            <person name="Young N.D."/>
            <person name="Scott J.B."/>
            <person name="Ades P.A."/>
            <person name="Gasser R.B."/>
            <person name="Taylor P.W.J."/>
        </authorList>
    </citation>
    <scope>NUCLEOTIDE SEQUENCE [LARGE SCALE GENOMIC DNA]</scope>
    <source>
        <strain evidence="2">BRIP57314</strain>
    </source>
</reference>
<proteinExistence type="predicted"/>
<evidence type="ECO:0000256" key="1">
    <source>
        <dbReference type="SAM" id="Phobius"/>
    </source>
</evidence>
<feature type="transmembrane region" description="Helical" evidence="1">
    <location>
        <begin position="116"/>
        <end position="136"/>
    </location>
</feature>
<accession>A0A4U6XU17</accession>
<protein>
    <submittedName>
        <fullName evidence="2">Uncharacterized protein</fullName>
    </submittedName>
</protein>
<keyword evidence="1" id="KW-1133">Transmembrane helix</keyword>
<keyword evidence="3" id="KW-1185">Reference proteome</keyword>
<sequence>MDSASSKTTYPVHTGSWTDWSHGPVLGLMLTLRADDGNLVVAFIAFFVAVVCTQIWRIACFTLHYAFSHPDVESDALYHQRQALLRNTTEPTSGLVRLWSLFWSWRKTARRPYARVLPVLFLNVVLTTVFALASGYSAKLALGNDVLLDGRNCGVQRANRYSNSTIKALSVLPAEAREMRIASNYAQQCYSSSIATGALGCDTFVRKQIPFSIQANGSCPFTNDDVCRSKNSNIILQTDWIESHYDLGINAPPSQRFYFRRQVTQRRSPTSTPRPRGARCWRLEAWHEDDPYYCREHPSRSAGCE</sequence>
<feature type="transmembrane region" description="Helical" evidence="1">
    <location>
        <begin position="39"/>
        <end position="59"/>
    </location>
</feature>